<sequence length="159" mass="18612">MSAIERLLTEHDNLMKSRKYKFYAIPLDKKPRGYAARWECGIPGPNNPLYNCSYYTLYIDFPNDYPFSPPQATFKHEVYHPNVYSTNQVCLDIIGDRWKPSMNVMNILCGIQQLLEMPNTRSPANIDASKCFRTDPEKYAINVRENIIKYHSRPEWKGL</sequence>
<dbReference type="InterPro" id="IPR050113">
    <property type="entry name" value="Ub_conjugating_enzyme"/>
</dbReference>
<reference evidence="3 4" key="1">
    <citation type="journal article" date="2014" name="MBio">
        <title>The Ordospora colligata genome; evolution of extreme reduction in microsporidia and host-to-parasite horizontal gene transfer.</title>
        <authorList>
            <person name="Pombert J.-F."/>
            <person name="Haag K.L."/>
            <person name="Beidas S."/>
            <person name="Ebert D."/>
            <person name="Keeling P.J."/>
        </authorList>
    </citation>
    <scope>NUCLEOTIDE SEQUENCE [LARGE SCALE GENOMIC DNA]</scope>
    <source>
        <strain evidence="3 4">OC4</strain>
    </source>
</reference>
<dbReference type="GO" id="GO:0019789">
    <property type="term" value="F:SUMO transferase activity"/>
    <property type="evidence" value="ECO:0007669"/>
    <property type="project" value="EnsemblFungi"/>
</dbReference>
<protein>
    <submittedName>
        <fullName evidence="3">Ubiquitin conjugating enzyme E2</fullName>
    </submittedName>
</protein>
<comment type="caution">
    <text evidence="3">The sequence shown here is derived from an EMBL/GenBank/DDBJ whole genome shotgun (WGS) entry which is preliminary data.</text>
</comment>
<keyword evidence="4" id="KW-1185">Reference proteome</keyword>
<dbReference type="RefSeq" id="XP_014564472.1">
    <property type="nucleotide sequence ID" value="XM_014708986.1"/>
</dbReference>
<dbReference type="Pfam" id="PF00179">
    <property type="entry name" value="UQ_con"/>
    <property type="match status" value="1"/>
</dbReference>
<name>A0A0B2UN91_9MICR</name>
<organism evidence="3 4">
    <name type="scientific">Ordospora colligata OC4</name>
    <dbReference type="NCBI Taxonomy" id="1354746"/>
    <lineage>
        <taxon>Eukaryota</taxon>
        <taxon>Fungi</taxon>
        <taxon>Fungi incertae sedis</taxon>
        <taxon>Microsporidia</taxon>
        <taxon>Ordosporidae</taxon>
        <taxon>Ordospora</taxon>
    </lineage>
</organism>
<dbReference type="GeneID" id="26260926"/>
<dbReference type="SUPFAM" id="SSF54495">
    <property type="entry name" value="UBC-like"/>
    <property type="match status" value="1"/>
</dbReference>
<evidence type="ECO:0000313" key="4">
    <source>
        <dbReference type="Proteomes" id="UP000031056"/>
    </source>
</evidence>
<dbReference type="VEuPathDB" id="MicrosporidiaDB:M896_010830"/>
<dbReference type="InterPro" id="IPR016135">
    <property type="entry name" value="UBQ-conjugating_enzyme/RWD"/>
</dbReference>
<evidence type="ECO:0000256" key="1">
    <source>
        <dbReference type="ARBA" id="ARBA00022786"/>
    </source>
</evidence>
<dbReference type="InterPro" id="IPR000608">
    <property type="entry name" value="UBC"/>
</dbReference>
<dbReference type="AlphaFoldDB" id="A0A0B2UN91"/>
<dbReference type="GO" id="GO:0000022">
    <property type="term" value="P:mitotic spindle elongation"/>
    <property type="evidence" value="ECO:0007669"/>
    <property type="project" value="EnsemblFungi"/>
</dbReference>
<accession>A0A0B2UN91</accession>
<dbReference type="OrthoDB" id="6600758at2759"/>
<dbReference type="GO" id="GO:0000794">
    <property type="term" value="C:condensed nuclear chromosome"/>
    <property type="evidence" value="ECO:0007669"/>
    <property type="project" value="EnsemblFungi"/>
</dbReference>
<proteinExistence type="predicted"/>
<dbReference type="HOGENOM" id="CLU_030988_12_2_1"/>
<dbReference type="EMBL" id="JOKQ01000001">
    <property type="protein sequence ID" value="KHN70430.1"/>
    <property type="molecule type" value="Genomic_DNA"/>
</dbReference>
<dbReference type="Gene3D" id="3.10.110.10">
    <property type="entry name" value="Ubiquitin Conjugating Enzyme"/>
    <property type="match status" value="1"/>
</dbReference>
<keyword evidence="1" id="KW-0833">Ubl conjugation pathway</keyword>
<dbReference type="PROSITE" id="PS50127">
    <property type="entry name" value="UBC_2"/>
    <property type="match status" value="1"/>
</dbReference>
<dbReference type="STRING" id="1354746.A0A0B2UN91"/>
<dbReference type="PANTHER" id="PTHR24067">
    <property type="entry name" value="UBIQUITIN-CONJUGATING ENZYME E2"/>
    <property type="match status" value="1"/>
</dbReference>
<dbReference type="GO" id="GO:0016925">
    <property type="term" value="P:protein sumoylation"/>
    <property type="evidence" value="ECO:0007669"/>
    <property type="project" value="EnsemblFungi"/>
</dbReference>
<dbReference type="SMART" id="SM00212">
    <property type="entry name" value="UBCc"/>
    <property type="match status" value="1"/>
</dbReference>
<gene>
    <name evidence="3" type="ORF">M896_010830</name>
</gene>
<evidence type="ECO:0000313" key="3">
    <source>
        <dbReference type="EMBL" id="KHN70430.1"/>
    </source>
</evidence>
<evidence type="ECO:0000259" key="2">
    <source>
        <dbReference type="PROSITE" id="PS50127"/>
    </source>
</evidence>
<feature type="domain" description="UBC core" evidence="2">
    <location>
        <begin position="2"/>
        <end position="152"/>
    </location>
</feature>
<dbReference type="Proteomes" id="UP000031056">
    <property type="component" value="Unassembled WGS sequence"/>
</dbReference>
<dbReference type="InParanoid" id="A0A0B2UN91"/>